<gene>
    <name evidence="1" type="ORF">C9E81_15910</name>
</gene>
<comment type="caution">
    <text evidence="1">The sequence shown here is derived from an EMBL/GenBank/DDBJ whole genome shotgun (WGS) entry which is preliminary data.</text>
</comment>
<protein>
    <submittedName>
        <fullName evidence="1">Uncharacterized protein</fullName>
    </submittedName>
</protein>
<evidence type="ECO:0000313" key="2">
    <source>
        <dbReference type="Proteomes" id="UP000273516"/>
    </source>
</evidence>
<organism evidence="1 2">
    <name type="scientific">Paracoccus alkanivorans</name>
    <dbReference type="NCBI Taxonomy" id="2116655"/>
    <lineage>
        <taxon>Bacteria</taxon>
        <taxon>Pseudomonadati</taxon>
        <taxon>Pseudomonadota</taxon>
        <taxon>Alphaproteobacteria</taxon>
        <taxon>Rhodobacterales</taxon>
        <taxon>Paracoccaceae</taxon>
        <taxon>Paracoccus</taxon>
    </lineage>
</organism>
<dbReference type="EMBL" id="QOKZ01000006">
    <property type="protein sequence ID" value="RMC33783.1"/>
    <property type="molecule type" value="Genomic_DNA"/>
</dbReference>
<sequence length="75" mass="8013">MDGDAAEARPESVRCRHDSGCGLGMSYVIRHSCFGPVPADGLSVPEGALPVLPVRAVGCGKSLMMRFSNHIFWIP</sequence>
<accession>A0A3M0M971</accession>
<name>A0A3M0M971_9RHOB</name>
<dbReference type="Proteomes" id="UP000273516">
    <property type="component" value="Unassembled WGS sequence"/>
</dbReference>
<proteinExistence type="predicted"/>
<evidence type="ECO:0000313" key="1">
    <source>
        <dbReference type="EMBL" id="RMC33783.1"/>
    </source>
</evidence>
<dbReference type="AlphaFoldDB" id="A0A3M0M971"/>
<keyword evidence="2" id="KW-1185">Reference proteome</keyword>
<reference evidence="1 2" key="1">
    <citation type="submission" date="2018-07" db="EMBL/GenBank/DDBJ databases">
        <authorList>
            <person name="Zhang Y."/>
            <person name="Wang L."/>
            <person name="Ma S."/>
        </authorList>
    </citation>
    <scope>NUCLEOTIDE SEQUENCE [LARGE SCALE GENOMIC DNA]</scope>
    <source>
        <strain evidence="1 2">4-2</strain>
    </source>
</reference>